<comment type="caution">
    <text evidence="2">Once thought to be involved in copper homeostasis, experiments in E.coli have shown this is not the case.</text>
</comment>
<protein>
    <recommendedName>
        <fullName evidence="2">PF03932 family protein CutC</fullName>
    </recommendedName>
</protein>
<accession>A0A1I1EG69</accession>
<dbReference type="Pfam" id="PF03932">
    <property type="entry name" value="CutC"/>
    <property type="match status" value="1"/>
</dbReference>
<comment type="subcellular location">
    <subcellularLocation>
        <location evidence="2">Cytoplasm</location>
    </subcellularLocation>
</comment>
<dbReference type="GO" id="GO:0005737">
    <property type="term" value="C:cytoplasm"/>
    <property type="evidence" value="ECO:0007669"/>
    <property type="project" value="UniProtKB-SubCell"/>
</dbReference>
<keyword evidence="4" id="KW-1185">Reference proteome</keyword>
<dbReference type="Gene3D" id="3.20.20.380">
    <property type="entry name" value="Copper homeostasis (CutC) domain"/>
    <property type="match status" value="1"/>
</dbReference>
<dbReference type="FunFam" id="3.20.20.380:FF:000001">
    <property type="entry name" value="Copper homeostasis protein CutC"/>
    <property type="match status" value="1"/>
</dbReference>
<name>A0A1I1EG69_9SPHI</name>
<proteinExistence type="inferred from homology"/>
<dbReference type="PANTHER" id="PTHR12598">
    <property type="entry name" value="COPPER HOMEOSTASIS PROTEIN CUTC"/>
    <property type="match status" value="1"/>
</dbReference>
<organism evidence="3 4">
    <name type="scientific">Parapedobacter composti</name>
    <dbReference type="NCBI Taxonomy" id="623281"/>
    <lineage>
        <taxon>Bacteria</taxon>
        <taxon>Pseudomonadati</taxon>
        <taxon>Bacteroidota</taxon>
        <taxon>Sphingobacteriia</taxon>
        <taxon>Sphingobacteriales</taxon>
        <taxon>Sphingobacteriaceae</taxon>
        <taxon>Parapedobacter</taxon>
    </lineage>
</organism>
<keyword evidence="2" id="KW-0963">Cytoplasm</keyword>
<sequence>MEKMYRLEICANSVASALAAQEGGADRVEFCQNLEAGGTTPSPGQIRLARTLLDIGMHVLIRPRAGDFLYSDLEFREMKDDILFCKEMDCDGVVVGLLQPDGSVDQERTSELVDLAWPMHVTFHRAFDVCRDPFEALEAITASGCRRLLTSGMKNTALDGAPLISKLREQVGEKIEIMPGAGINETNITQIALMTGAKSFHASAKVPLASAMVYANAHVSGMGGEGWVSSKEKIRRLADILTNM</sequence>
<dbReference type="SUPFAM" id="SSF110395">
    <property type="entry name" value="CutC-like"/>
    <property type="match status" value="1"/>
</dbReference>
<dbReference type="STRING" id="623281.SAMN05421747_101562"/>
<dbReference type="HAMAP" id="MF_00795">
    <property type="entry name" value="CutC"/>
    <property type="match status" value="1"/>
</dbReference>
<dbReference type="EMBL" id="FOLL01000001">
    <property type="protein sequence ID" value="SFB86105.1"/>
    <property type="molecule type" value="Genomic_DNA"/>
</dbReference>
<dbReference type="AlphaFoldDB" id="A0A1I1EG69"/>
<dbReference type="RefSeq" id="WP_244518619.1">
    <property type="nucleotide sequence ID" value="NZ_FOLL01000001.1"/>
</dbReference>
<comment type="similarity">
    <text evidence="1 2">Belongs to the CutC family.</text>
</comment>
<dbReference type="GO" id="GO:0005507">
    <property type="term" value="F:copper ion binding"/>
    <property type="evidence" value="ECO:0007669"/>
    <property type="project" value="TreeGrafter"/>
</dbReference>
<dbReference type="PANTHER" id="PTHR12598:SF0">
    <property type="entry name" value="COPPER HOMEOSTASIS PROTEIN CUTC HOMOLOG"/>
    <property type="match status" value="1"/>
</dbReference>
<dbReference type="InterPro" id="IPR005627">
    <property type="entry name" value="CutC-like"/>
</dbReference>
<evidence type="ECO:0000256" key="1">
    <source>
        <dbReference type="ARBA" id="ARBA00007768"/>
    </source>
</evidence>
<evidence type="ECO:0000256" key="2">
    <source>
        <dbReference type="HAMAP-Rule" id="MF_00795"/>
    </source>
</evidence>
<reference evidence="3 4" key="1">
    <citation type="submission" date="2016-10" db="EMBL/GenBank/DDBJ databases">
        <authorList>
            <person name="de Groot N.N."/>
        </authorList>
    </citation>
    <scope>NUCLEOTIDE SEQUENCE [LARGE SCALE GENOMIC DNA]</scope>
    <source>
        <strain evidence="3 4">DSM 22900</strain>
    </source>
</reference>
<gene>
    <name evidence="2" type="primary">cutC</name>
    <name evidence="3" type="ORF">SAMN05421747_101562</name>
</gene>
<dbReference type="InterPro" id="IPR036822">
    <property type="entry name" value="CutC-like_dom_sf"/>
</dbReference>
<evidence type="ECO:0000313" key="3">
    <source>
        <dbReference type="EMBL" id="SFB86105.1"/>
    </source>
</evidence>
<evidence type="ECO:0000313" key="4">
    <source>
        <dbReference type="Proteomes" id="UP000199577"/>
    </source>
</evidence>
<dbReference type="Proteomes" id="UP000199577">
    <property type="component" value="Unassembled WGS sequence"/>
</dbReference>